<dbReference type="RefSeq" id="WP_165705232.1">
    <property type="nucleotide sequence ID" value="NZ_CP118627.1"/>
</dbReference>
<sequence>MKLESFMCEKCGSSDLVMISNEEWRCAYCRTIYYESNTPRKKTHRKFDEESITIGISETIDVLPSTNGEDAETYNPWNDSSLHLRGKLALVLFVIFIWIIVIVLYMF</sequence>
<keyword evidence="1" id="KW-0812">Transmembrane</keyword>
<dbReference type="EMBL" id="CP118627">
    <property type="protein sequence ID" value="WEA14824.1"/>
    <property type="molecule type" value="Genomic_DNA"/>
</dbReference>
<proteinExistence type="predicted"/>
<reference evidence="2" key="1">
    <citation type="submission" date="2023-02" db="EMBL/GenBank/DDBJ databases">
        <title>Comparative genomics and fermentation flavor characterization of five lactic acid bacteria reveal flavor biosynthesis metabolic pathways in fermented muskmelon puree.</title>
        <authorList>
            <person name="Yuan L."/>
            <person name="Li M."/>
            <person name="Xu X."/>
            <person name="Lao F."/>
            <person name="Wu J."/>
        </authorList>
    </citation>
    <scope>NUCLEOTIDE SEQUENCE</scope>
    <source>
        <strain evidence="2">Pa-2</strain>
    </source>
</reference>
<keyword evidence="1" id="KW-0472">Membrane</keyword>
<keyword evidence="1" id="KW-1133">Transmembrane helix</keyword>
<accession>A0AAX3NEP8</accession>
<dbReference type="AlphaFoldDB" id="A0AAX3NEP8"/>
<feature type="transmembrane region" description="Helical" evidence="1">
    <location>
        <begin position="88"/>
        <end position="106"/>
    </location>
</feature>
<evidence type="ECO:0000256" key="1">
    <source>
        <dbReference type="SAM" id="Phobius"/>
    </source>
</evidence>
<name>A0AAX3NEP8_9LACT</name>
<protein>
    <submittedName>
        <fullName evidence="2">Uncharacterized protein</fullName>
    </submittedName>
</protein>
<gene>
    <name evidence="2" type="ORF">PWF74_04770</name>
</gene>
<evidence type="ECO:0000313" key="3">
    <source>
        <dbReference type="Proteomes" id="UP001217324"/>
    </source>
</evidence>
<dbReference type="Proteomes" id="UP001217324">
    <property type="component" value="Chromosome"/>
</dbReference>
<organism evidence="2 3">
    <name type="scientific">Lactococcus garvieae</name>
    <dbReference type="NCBI Taxonomy" id="1363"/>
    <lineage>
        <taxon>Bacteria</taxon>
        <taxon>Bacillati</taxon>
        <taxon>Bacillota</taxon>
        <taxon>Bacilli</taxon>
        <taxon>Lactobacillales</taxon>
        <taxon>Streptococcaceae</taxon>
        <taxon>Lactococcus</taxon>
    </lineage>
</organism>
<evidence type="ECO:0000313" key="2">
    <source>
        <dbReference type="EMBL" id="WEA14824.1"/>
    </source>
</evidence>